<keyword evidence="3" id="KW-1185">Reference proteome</keyword>
<gene>
    <name evidence="2" type="ORF">HCN58_31095</name>
</gene>
<dbReference type="SUPFAM" id="SSF47413">
    <property type="entry name" value="lambda repressor-like DNA-binding domains"/>
    <property type="match status" value="1"/>
</dbReference>
<dbReference type="CDD" id="cd00093">
    <property type="entry name" value="HTH_XRE"/>
    <property type="match status" value="1"/>
</dbReference>
<dbReference type="SMART" id="SM00530">
    <property type="entry name" value="HTH_XRE"/>
    <property type="match status" value="1"/>
</dbReference>
<dbReference type="GO" id="GO:0003677">
    <property type="term" value="F:DNA binding"/>
    <property type="evidence" value="ECO:0007669"/>
    <property type="project" value="InterPro"/>
</dbReference>
<reference evidence="2 3" key="1">
    <citation type="submission" date="2020-03" db="EMBL/GenBank/DDBJ databases">
        <title>Bradyrhizobium diversity isolated from nodules of Indigofera sp.</title>
        <authorList>
            <person name="Klepa M."/>
            <person name="Helene L."/>
            <person name="Hungria M."/>
        </authorList>
    </citation>
    <scope>NUCLEOTIDE SEQUENCE [LARGE SCALE GENOMIC DNA]</scope>
    <source>
        <strain evidence="2 3">WSM 1791</strain>
    </source>
</reference>
<dbReference type="AlphaFoldDB" id="A0A7Y4GY94"/>
<name>A0A7Y4GY94_9BRAD</name>
<organism evidence="2 3">
    <name type="scientific">Bradyrhizobium australiense</name>
    <dbReference type="NCBI Taxonomy" id="2721161"/>
    <lineage>
        <taxon>Bacteria</taxon>
        <taxon>Pseudomonadati</taxon>
        <taxon>Pseudomonadota</taxon>
        <taxon>Alphaproteobacteria</taxon>
        <taxon>Hyphomicrobiales</taxon>
        <taxon>Nitrobacteraceae</taxon>
        <taxon>Bradyrhizobium</taxon>
    </lineage>
</organism>
<dbReference type="EMBL" id="JAAVLX010000012">
    <property type="protein sequence ID" value="NOJ43943.1"/>
    <property type="molecule type" value="Genomic_DNA"/>
</dbReference>
<dbReference type="InterPro" id="IPR001387">
    <property type="entry name" value="Cro/C1-type_HTH"/>
</dbReference>
<dbReference type="InterPro" id="IPR010982">
    <property type="entry name" value="Lambda_DNA-bd_dom_sf"/>
</dbReference>
<accession>A0A7Y4GY94</accession>
<dbReference type="PROSITE" id="PS50943">
    <property type="entry name" value="HTH_CROC1"/>
    <property type="match status" value="1"/>
</dbReference>
<protein>
    <submittedName>
        <fullName evidence="2">Helix-turn-helix transcriptional regulator</fullName>
    </submittedName>
</protein>
<dbReference type="Pfam" id="PF13560">
    <property type="entry name" value="HTH_31"/>
    <property type="match status" value="1"/>
</dbReference>
<sequence length="116" mass="12464">MYGADVPKTNRPVSPYAADAAIRLGQLIRRGRIDRHMTVAALAERAGVSRGLIQRIEAGDTGCAIGAVFEAAAIVGVRLFDAGPATMSREVESNREVMALLPKAIRSQRTEPNDDF</sequence>
<evidence type="ECO:0000313" key="2">
    <source>
        <dbReference type="EMBL" id="NOJ43943.1"/>
    </source>
</evidence>
<proteinExistence type="predicted"/>
<evidence type="ECO:0000259" key="1">
    <source>
        <dbReference type="PROSITE" id="PS50943"/>
    </source>
</evidence>
<evidence type="ECO:0000313" key="3">
    <source>
        <dbReference type="Proteomes" id="UP000544122"/>
    </source>
</evidence>
<dbReference type="Proteomes" id="UP000544122">
    <property type="component" value="Unassembled WGS sequence"/>
</dbReference>
<comment type="caution">
    <text evidence="2">The sequence shown here is derived from an EMBL/GenBank/DDBJ whole genome shotgun (WGS) entry which is preliminary data.</text>
</comment>
<dbReference type="Gene3D" id="1.10.260.40">
    <property type="entry name" value="lambda repressor-like DNA-binding domains"/>
    <property type="match status" value="1"/>
</dbReference>
<feature type="domain" description="HTH cro/C1-type" evidence="1">
    <location>
        <begin position="28"/>
        <end position="59"/>
    </location>
</feature>